<feature type="domain" description="Anti sigma-E protein RseA N-terminal" evidence="3">
    <location>
        <begin position="4"/>
        <end position="92"/>
    </location>
</feature>
<dbReference type="InterPro" id="IPR005572">
    <property type="entry name" value="Anti-sigma_E_RseA_N"/>
</dbReference>
<comment type="caution">
    <text evidence="4">The sequence shown here is derived from an EMBL/GenBank/DDBJ whole genome shotgun (WGS) entry which is preliminary data.</text>
</comment>
<accession>A0ABW0NI71</accession>
<sequence>MDKMQMHEMISALADGQLRGEALERTIGLVATDAQARAAWHTYHLIGDVLRSGSLATGTEPAAFLAGFQVRLEREQANPRPEAGAPAPLPAQSQQVVRPRGDAANDGSFRWKLVAGFASLAAVTAIGWTAVGDSMRAQQPQLASARPAAAVASLEHPPAMIRDPRLDELLAAHRQLGGGASALQSPAGFLRNATFEGPAR</sequence>
<keyword evidence="2" id="KW-1133">Transmembrane helix</keyword>
<protein>
    <submittedName>
        <fullName evidence="4">Sigma-E factor negative regulatory protein</fullName>
    </submittedName>
</protein>
<dbReference type="PANTHER" id="PTHR38104">
    <property type="match status" value="1"/>
</dbReference>
<dbReference type="SUPFAM" id="SSF89069">
    <property type="entry name" value="N-terminal, cytoplasmic domain of anti-sigmaE factor RseA"/>
    <property type="match status" value="1"/>
</dbReference>
<dbReference type="InterPro" id="IPR052383">
    <property type="entry name" value="Anti-sigma-E_RseA-like"/>
</dbReference>
<gene>
    <name evidence="4" type="ORF">ACFPOE_14640</name>
</gene>
<feature type="region of interest" description="Disordered" evidence="1">
    <location>
        <begin position="76"/>
        <end position="95"/>
    </location>
</feature>
<name>A0ABW0NI71_9BURK</name>
<evidence type="ECO:0000313" key="4">
    <source>
        <dbReference type="EMBL" id="MFC5498782.1"/>
    </source>
</evidence>
<evidence type="ECO:0000313" key="5">
    <source>
        <dbReference type="Proteomes" id="UP001596037"/>
    </source>
</evidence>
<dbReference type="CDD" id="cd16328">
    <property type="entry name" value="RseA_N"/>
    <property type="match status" value="1"/>
</dbReference>
<keyword evidence="2" id="KW-0812">Transmembrane</keyword>
<dbReference type="Proteomes" id="UP001596037">
    <property type="component" value="Unassembled WGS sequence"/>
</dbReference>
<keyword evidence="2" id="KW-0472">Membrane</keyword>
<keyword evidence="5" id="KW-1185">Reference proteome</keyword>
<dbReference type="InterPro" id="IPR036147">
    <property type="entry name" value="Anti-sigma_E_RseA_N_sf"/>
</dbReference>
<dbReference type="EMBL" id="JBHSMF010000009">
    <property type="protein sequence ID" value="MFC5498782.1"/>
    <property type="molecule type" value="Genomic_DNA"/>
</dbReference>
<feature type="transmembrane region" description="Helical" evidence="2">
    <location>
        <begin position="113"/>
        <end position="131"/>
    </location>
</feature>
<proteinExistence type="predicted"/>
<dbReference type="RefSeq" id="WP_376850861.1">
    <property type="nucleotide sequence ID" value="NZ_JBHSMF010000009.1"/>
</dbReference>
<evidence type="ECO:0000259" key="3">
    <source>
        <dbReference type="Pfam" id="PF03872"/>
    </source>
</evidence>
<reference evidence="5" key="1">
    <citation type="journal article" date="2019" name="Int. J. Syst. Evol. Microbiol.">
        <title>The Global Catalogue of Microorganisms (GCM) 10K type strain sequencing project: providing services to taxonomists for standard genome sequencing and annotation.</title>
        <authorList>
            <consortium name="The Broad Institute Genomics Platform"/>
            <consortium name="The Broad Institute Genome Sequencing Center for Infectious Disease"/>
            <person name="Wu L."/>
            <person name="Ma J."/>
        </authorList>
    </citation>
    <scope>NUCLEOTIDE SEQUENCE [LARGE SCALE GENOMIC DNA]</scope>
    <source>
        <strain evidence="5">CCUG 57401</strain>
    </source>
</reference>
<evidence type="ECO:0000256" key="1">
    <source>
        <dbReference type="SAM" id="MobiDB-lite"/>
    </source>
</evidence>
<dbReference type="Gene3D" id="1.10.10.880">
    <property type="entry name" value="Anti sigma-E protein RseA, N-terminal domain"/>
    <property type="match status" value="1"/>
</dbReference>
<dbReference type="Pfam" id="PF03872">
    <property type="entry name" value="RseA_N"/>
    <property type="match status" value="1"/>
</dbReference>
<evidence type="ECO:0000256" key="2">
    <source>
        <dbReference type="SAM" id="Phobius"/>
    </source>
</evidence>
<organism evidence="4 5">
    <name type="scientific">Caenimonas terrae</name>
    <dbReference type="NCBI Taxonomy" id="696074"/>
    <lineage>
        <taxon>Bacteria</taxon>
        <taxon>Pseudomonadati</taxon>
        <taxon>Pseudomonadota</taxon>
        <taxon>Betaproteobacteria</taxon>
        <taxon>Burkholderiales</taxon>
        <taxon>Comamonadaceae</taxon>
        <taxon>Caenimonas</taxon>
    </lineage>
</organism>
<dbReference type="PANTHER" id="PTHR38104:SF1">
    <property type="entry name" value="ANTI-SIGMA-E FACTOR RSEA"/>
    <property type="match status" value="1"/>
</dbReference>